<protein>
    <submittedName>
        <fullName evidence="2">Acyl carrier protein</fullName>
    </submittedName>
</protein>
<dbReference type="EMBL" id="JAMKFE010000003">
    <property type="protein sequence ID" value="MCM5679175.1"/>
    <property type="molecule type" value="Genomic_DNA"/>
</dbReference>
<feature type="domain" description="Carrier" evidence="1">
    <location>
        <begin position="7"/>
        <end position="89"/>
    </location>
</feature>
<evidence type="ECO:0000259" key="1">
    <source>
        <dbReference type="PROSITE" id="PS50075"/>
    </source>
</evidence>
<dbReference type="SUPFAM" id="SSF47336">
    <property type="entry name" value="ACP-like"/>
    <property type="match status" value="1"/>
</dbReference>
<proteinExistence type="predicted"/>
<dbReference type="Proteomes" id="UP001165541">
    <property type="component" value="Unassembled WGS sequence"/>
</dbReference>
<organism evidence="2 3">
    <name type="scientific">Caldimonas mangrovi</name>
    <dbReference type="NCBI Taxonomy" id="2944811"/>
    <lineage>
        <taxon>Bacteria</taxon>
        <taxon>Pseudomonadati</taxon>
        <taxon>Pseudomonadota</taxon>
        <taxon>Betaproteobacteria</taxon>
        <taxon>Burkholderiales</taxon>
        <taxon>Sphaerotilaceae</taxon>
        <taxon>Caldimonas</taxon>
    </lineage>
</organism>
<keyword evidence="3" id="KW-1185">Reference proteome</keyword>
<dbReference type="PROSITE" id="PS50075">
    <property type="entry name" value="CARRIER"/>
    <property type="match status" value="1"/>
</dbReference>
<comment type="caution">
    <text evidence="2">The sequence shown here is derived from an EMBL/GenBank/DDBJ whole genome shotgun (WGS) entry which is preliminary data.</text>
</comment>
<gene>
    <name evidence="2" type="ORF">M8A51_06480</name>
</gene>
<dbReference type="RefSeq" id="WP_251777377.1">
    <property type="nucleotide sequence ID" value="NZ_JAMKFE010000003.1"/>
</dbReference>
<sequence length="91" mass="9926">MTPTSRDDLIAVLKKLVLEAAEKEAPRGGLGDHETLFGPESRLALDSLDALQVSMALQERFGVRMADSKETRRALNSIATLADYLRERGAA</sequence>
<dbReference type="InterPro" id="IPR036736">
    <property type="entry name" value="ACP-like_sf"/>
</dbReference>
<reference evidence="2" key="1">
    <citation type="submission" date="2022-05" db="EMBL/GenBank/DDBJ databases">
        <title>Schlegelella sp. nov., isolated from mangrove soil.</title>
        <authorList>
            <person name="Liu Y."/>
            <person name="Ge X."/>
            <person name="Liu W."/>
        </authorList>
    </citation>
    <scope>NUCLEOTIDE SEQUENCE</scope>
    <source>
        <strain evidence="2">S2-27</strain>
    </source>
</reference>
<dbReference type="Gene3D" id="1.10.1200.10">
    <property type="entry name" value="ACP-like"/>
    <property type="match status" value="1"/>
</dbReference>
<dbReference type="Pfam" id="PF00550">
    <property type="entry name" value="PP-binding"/>
    <property type="match status" value="1"/>
</dbReference>
<name>A0ABT0YKB2_9BURK</name>
<accession>A0ABT0YKB2</accession>
<evidence type="ECO:0000313" key="3">
    <source>
        <dbReference type="Proteomes" id="UP001165541"/>
    </source>
</evidence>
<evidence type="ECO:0000313" key="2">
    <source>
        <dbReference type="EMBL" id="MCM5679175.1"/>
    </source>
</evidence>
<dbReference type="InterPro" id="IPR009081">
    <property type="entry name" value="PP-bd_ACP"/>
</dbReference>